<dbReference type="Pfam" id="PF13585">
    <property type="entry name" value="CHU_C"/>
    <property type="match status" value="1"/>
</dbReference>
<sequence>MKNFTLVHIVTFFLLIFSNVVQGQVVITKPNLIGFNQACASDGFNEYSISFSFSPETALGTSNQFILELSDAEGSFANSEVIFTSAAGAIVSSPATITFAVPKTVSGESYKVRVKSTEPAATSSGSNAFPAYYKLQDSPFTINNLVATANFCSGGSYLLTIDNPGDENNDSPLQYPSLTYNWYRETSATTKEFVAHGSSLNVTTSGKYFVETNYGTCTSNSYSNRVTVNEISTGVTVSINSSLGNPFCMSDGPTTLTATAGDSYQWSKDGLPIDGATDQTYITNNSGDYAVNVDLGSCTATANIILDNSGFSSSIGGVLLEEDNVLEDDESILVTITTDASNPTFTWYRNDAQISGETSNSFVVDQFGSYKVVVSQPSSTGSCVASTEYLFTVSGGENYFPDVPEIPNIVSPNGDGINDTWVIPKEYVSGTNTEVTIISPQGKTVLQTNDYLNNWPEDAIDFKSVNPVYYYIITTSNGSTRKGSLTVIK</sequence>
<dbReference type="Gene3D" id="2.60.40.10">
    <property type="entry name" value="Immunoglobulins"/>
    <property type="match status" value="2"/>
</dbReference>
<reference evidence="2" key="1">
    <citation type="submission" date="2018-01" db="EMBL/GenBank/DDBJ databases">
        <title>Complete genome of Tamlana sp. UJ94.</title>
        <authorList>
            <person name="Jung J."/>
            <person name="Chung D."/>
            <person name="Bae S.S."/>
            <person name="Baek K."/>
        </authorList>
    </citation>
    <scope>NUCLEOTIDE SEQUENCE [LARGE SCALE GENOMIC DNA]</scope>
    <source>
        <strain evidence="2">UJ94</strain>
    </source>
</reference>
<proteinExistence type="predicted"/>
<keyword evidence="2" id="KW-1185">Reference proteome</keyword>
<dbReference type="AlphaFoldDB" id="A0A2I7SN48"/>
<evidence type="ECO:0000313" key="2">
    <source>
        <dbReference type="Proteomes" id="UP000236592"/>
    </source>
</evidence>
<protein>
    <recommendedName>
        <fullName evidence="3">Ig-like domain-containing protein</fullName>
    </recommendedName>
</protein>
<name>A0A2I7SN48_9FLAO</name>
<dbReference type="EMBL" id="CP025938">
    <property type="protein sequence ID" value="AUS07335.1"/>
    <property type="molecule type" value="Genomic_DNA"/>
</dbReference>
<gene>
    <name evidence="1" type="ORF">C1A40_12225</name>
</gene>
<evidence type="ECO:0008006" key="3">
    <source>
        <dbReference type="Google" id="ProtNLM"/>
    </source>
</evidence>
<dbReference type="Proteomes" id="UP000236592">
    <property type="component" value="Chromosome"/>
</dbReference>
<dbReference type="RefSeq" id="WP_102997207.1">
    <property type="nucleotide sequence ID" value="NZ_CP025938.1"/>
</dbReference>
<accession>A0A2I7SN48</accession>
<evidence type="ECO:0000313" key="1">
    <source>
        <dbReference type="EMBL" id="AUS07335.1"/>
    </source>
</evidence>
<dbReference type="KEGG" id="taj:C1A40_12225"/>
<organism evidence="1 2">
    <name type="scientific">Pseudotamlana carrageenivorans</name>
    <dbReference type="NCBI Taxonomy" id="2069432"/>
    <lineage>
        <taxon>Bacteria</taxon>
        <taxon>Pseudomonadati</taxon>
        <taxon>Bacteroidota</taxon>
        <taxon>Flavobacteriia</taxon>
        <taxon>Flavobacteriales</taxon>
        <taxon>Flavobacteriaceae</taxon>
        <taxon>Pseudotamlana</taxon>
    </lineage>
</organism>
<dbReference type="OrthoDB" id="678019at2"/>
<dbReference type="InterPro" id="IPR013783">
    <property type="entry name" value="Ig-like_fold"/>
</dbReference>